<gene>
    <name evidence="1" type="ORF">JG687_00003460</name>
</gene>
<protein>
    <submittedName>
        <fullName evidence="1">Uncharacterized protein</fullName>
    </submittedName>
</protein>
<comment type="caution">
    <text evidence="1">The sequence shown here is derived from an EMBL/GenBank/DDBJ whole genome shotgun (WGS) entry which is preliminary data.</text>
</comment>
<evidence type="ECO:0000313" key="1">
    <source>
        <dbReference type="EMBL" id="KAG6968985.1"/>
    </source>
</evidence>
<dbReference type="AlphaFoldDB" id="A0A8T1UTZ8"/>
<dbReference type="EMBL" id="JAENGZ010000107">
    <property type="protein sequence ID" value="KAG6968985.1"/>
    <property type="molecule type" value="Genomic_DNA"/>
</dbReference>
<name>A0A8T1UTZ8_9STRA</name>
<evidence type="ECO:0000313" key="2">
    <source>
        <dbReference type="Proteomes" id="UP000688947"/>
    </source>
</evidence>
<organism evidence="1 2">
    <name type="scientific">Phytophthora cactorum</name>
    <dbReference type="NCBI Taxonomy" id="29920"/>
    <lineage>
        <taxon>Eukaryota</taxon>
        <taxon>Sar</taxon>
        <taxon>Stramenopiles</taxon>
        <taxon>Oomycota</taxon>
        <taxon>Peronosporomycetes</taxon>
        <taxon>Peronosporales</taxon>
        <taxon>Peronosporaceae</taxon>
        <taxon>Phytophthora</taxon>
    </lineage>
</organism>
<dbReference type="Proteomes" id="UP000688947">
    <property type="component" value="Unassembled WGS sequence"/>
</dbReference>
<reference evidence="1" key="1">
    <citation type="submission" date="2021-01" db="EMBL/GenBank/DDBJ databases">
        <title>Phytophthora aleatoria, a newly-described species from Pinus radiata is distinct from Phytophthora cactorum isolates based on comparative genomics.</title>
        <authorList>
            <person name="Mcdougal R."/>
            <person name="Panda P."/>
            <person name="Williams N."/>
            <person name="Studholme D.J."/>
        </authorList>
    </citation>
    <scope>NUCLEOTIDE SEQUENCE</scope>
    <source>
        <strain evidence="1">NZFS 3830</strain>
    </source>
</reference>
<sequence length="68" mass="7848">MQQVSVLPSEVWEQVREQFYLTEMTTQTKRDQVTSRVYRIGSAHFDSLVHGHVEVPPLSQARDGSNFL</sequence>
<proteinExistence type="predicted"/>
<dbReference type="OrthoDB" id="125134at2759"/>
<accession>A0A8T1UTZ8</accession>